<organism evidence="3 4">
    <name type="scientific">Lojkania enalia</name>
    <dbReference type="NCBI Taxonomy" id="147567"/>
    <lineage>
        <taxon>Eukaryota</taxon>
        <taxon>Fungi</taxon>
        <taxon>Dikarya</taxon>
        <taxon>Ascomycota</taxon>
        <taxon>Pezizomycotina</taxon>
        <taxon>Dothideomycetes</taxon>
        <taxon>Pleosporomycetidae</taxon>
        <taxon>Pleosporales</taxon>
        <taxon>Pleosporales incertae sedis</taxon>
        <taxon>Lojkania</taxon>
    </lineage>
</organism>
<dbReference type="InterPro" id="IPR011008">
    <property type="entry name" value="Dimeric_a/b-barrel"/>
</dbReference>
<evidence type="ECO:0000259" key="2">
    <source>
        <dbReference type="Pfam" id="PF07110"/>
    </source>
</evidence>
<dbReference type="EMBL" id="ML986686">
    <property type="protein sequence ID" value="KAF2260262.1"/>
    <property type="molecule type" value="Genomic_DNA"/>
</dbReference>
<dbReference type="Proteomes" id="UP000800093">
    <property type="component" value="Unassembled WGS sequence"/>
</dbReference>
<dbReference type="AlphaFoldDB" id="A0A9P4MZG4"/>
<proteinExistence type="inferred from homology"/>
<comment type="similarity">
    <text evidence="1">Belongs to the tpcK family.</text>
</comment>
<keyword evidence="4" id="KW-1185">Reference proteome</keyword>
<evidence type="ECO:0000256" key="1">
    <source>
        <dbReference type="ARBA" id="ARBA00005986"/>
    </source>
</evidence>
<dbReference type="Pfam" id="PF07110">
    <property type="entry name" value="EthD"/>
    <property type="match status" value="1"/>
</dbReference>
<dbReference type="SUPFAM" id="SSF54909">
    <property type="entry name" value="Dimeric alpha+beta barrel"/>
    <property type="match status" value="1"/>
</dbReference>
<gene>
    <name evidence="3" type="ORF">CC78DRAFT_620392</name>
</gene>
<reference evidence="4" key="1">
    <citation type="journal article" date="2020" name="Stud. Mycol.">
        <title>101 Dothideomycetes genomes: A test case for predicting lifestyles and emergence of pathogens.</title>
        <authorList>
            <person name="Haridas S."/>
            <person name="Albert R."/>
            <person name="Binder M."/>
            <person name="Bloem J."/>
            <person name="LaButti K."/>
            <person name="Salamov A."/>
            <person name="Andreopoulos B."/>
            <person name="Baker S."/>
            <person name="Barry K."/>
            <person name="Bills G."/>
            <person name="Bluhm B."/>
            <person name="Cannon C."/>
            <person name="Castanera R."/>
            <person name="Culley D."/>
            <person name="Daum C."/>
            <person name="Ezra D."/>
            <person name="Gonzalez J."/>
            <person name="Henrissat B."/>
            <person name="Kuo A."/>
            <person name="Liang C."/>
            <person name="Lipzen A."/>
            <person name="Lutzoni F."/>
            <person name="Magnuson J."/>
            <person name="Mondo S."/>
            <person name="Nolan M."/>
            <person name="Ohm R."/>
            <person name="Pangilinan J."/>
            <person name="Park H.-J."/>
            <person name="Ramirez L."/>
            <person name="Alfaro M."/>
            <person name="Sun H."/>
            <person name="Tritt A."/>
            <person name="Yoshinaga Y."/>
            <person name="Zwiers L.-H."/>
            <person name="Turgeon B."/>
            <person name="Goodwin S."/>
            <person name="Spatafora J."/>
            <person name="Crous P."/>
            <person name="Grigoriev I."/>
        </authorList>
    </citation>
    <scope>NUCLEOTIDE SEQUENCE [LARGE SCALE GENOMIC DNA]</scope>
    <source>
        <strain evidence="4">CBS 304.66</strain>
    </source>
</reference>
<dbReference type="GO" id="GO:0016491">
    <property type="term" value="F:oxidoreductase activity"/>
    <property type="evidence" value="ECO:0007669"/>
    <property type="project" value="InterPro"/>
</dbReference>
<evidence type="ECO:0000313" key="4">
    <source>
        <dbReference type="Proteomes" id="UP000800093"/>
    </source>
</evidence>
<protein>
    <recommendedName>
        <fullName evidence="2">EthD domain-containing protein</fullName>
    </recommendedName>
</protein>
<comment type="caution">
    <text evidence="3">The sequence shown here is derived from an EMBL/GenBank/DDBJ whole genome shotgun (WGS) entry which is preliminary data.</text>
</comment>
<dbReference type="OrthoDB" id="3183782at2759"/>
<name>A0A9P4MZG4_9PLEO</name>
<evidence type="ECO:0000313" key="3">
    <source>
        <dbReference type="EMBL" id="KAF2260262.1"/>
    </source>
</evidence>
<sequence length="149" mass="16617">MANATEQDYIQVVTYIKRKHSLTPAYFYNYWQNAHAPKVAPWAKEHGIRRYQQIHVSGKMVPSAAAASAPNAISIGKLPRDLVEFDGVVLFLISDLKKFTNGFKDPYYLEVIEPDERKLIDKSGPGSGVIASFQGKMVPIVHVGKSVIE</sequence>
<dbReference type="Gene3D" id="3.30.70.100">
    <property type="match status" value="1"/>
</dbReference>
<feature type="domain" description="EthD" evidence="2">
    <location>
        <begin position="19"/>
        <end position="123"/>
    </location>
</feature>
<dbReference type="InterPro" id="IPR009799">
    <property type="entry name" value="EthD_dom"/>
</dbReference>
<accession>A0A9P4MZG4</accession>